<reference evidence="1 2" key="1">
    <citation type="submission" date="2020-05" db="EMBL/GenBank/DDBJ databases">
        <title>Draft genome sequence of Desulfovibrio psychrotolerans JS1T.</title>
        <authorList>
            <person name="Ueno A."/>
            <person name="Tamazawa S."/>
            <person name="Tamamura S."/>
            <person name="Murakami T."/>
            <person name="Kiyama T."/>
            <person name="Inomata H."/>
            <person name="Amano Y."/>
            <person name="Miyakawa K."/>
            <person name="Tamaki H."/>
            <person name="Naganuma T."/>
            <person name="Kaneko K."/>
        </authorList>
    </citation>
    <scope>NUCLEOTIDE SEQUENCE [LARGE SCALE GENOMIC DNA]</scope>
    <source>
        <strain evidence="1 2">JS1</strain>
    </source>
</reference>
<organism evidence="1 2">
    <name type="scientific">Desulfovibrio psychrotolerans</name>
    <dbReference type="NCBI Taxonomy" id="415242"/>
    <lineage>
        <taxon>Bacteria</taxon>
        <taxon>Pseudomonadati</taxon>
        <taxon>Thermodesulfobacteriota</taxon>
        <taxon>Desulfovibrionia</taxon>
        <taxon>Desulfovibrionales</taxon>
        <taxon>Desulfovibrionaceae</taxon>
        <taxon>Desulfovibrio</taxon>
    </lineage>
</organism>
<dbReference type="RefSeq" id="WP_174409375.1">
    <property type="nucleotide sequence ID" value="NZ_BLVP01000007.1"/>
</dbReference>
<comment type="caution">
    <text evidence="1">The sequence shown here is derived from an EMBL/GenBank/DDBJ whole genome shotgun (WGS) entry which is preliminary data.</text>
</comment>
<dbReference type="EMBL" id="BLVP01000007">
    <property type="protein sequence ID" value="GFM36712.1"/>
    <property type="molecule type" value="Genomic_DNA"/>
</dbReference>
<sequence length="91" mass="10525">MVKNSMDEMLERLGRNFAEFAGTLRDVERTEEGHFIVPPDVMVSLVGHVEELFGTVRRTQDSVKTALQNEHLSREREWNRLLLETDSGTEH</sequence>
<name>A0A7J0BU57_9BACT</name>
<gene>
    <name evidence="1" type="ORF">DSM19430T_13960</name>
</gene>
<keyword evidence="2" id="KW-1185">Reference proteome</keyword>
<evidence type="ECO:0000313" key="1">
    <source>
        <dbReference type="EMBL" id="GFM36712.1"/>
    </source>
</evidence>
<dbReference type="AlphaFoldDB" id="A0A7J0BU57"/>
<accession>A0A7J0BU57</accession>
<protein>
    <submittedName>
        <fullName evidence="1">Uncharacterized protein</fullName>
    </submittedName>
</protein>
<dbReference type="Proteomes" id="UP000503820">
    <property type="component" value="Unassembled WGS sequence"/>
</dbReference>
<evidence type="ECO:0000313" key="2">
    <source>
        <dbReference type="Proteomes" id="UP000503820"/>
    </source>
</evidence>
<proteinExistence type="predicted"/>